<dbReference type="Proteomes" id="UP000193648">
    <property type="component" value="Unassembled WGS sequence"/>
</dbReference>
<sequence length="133" mass="14693">MDLHWVHDLVLVASLFERPPLASAANSQVGILPGTKWAQRKISRLVSASRKSDLVTGIVTKVPYLMVARSWQGRLVSGRPEPGTSRFSGDIAVGDRDPVVSIRKKRGHGHVDNCKDCNQESEWLMHPEGAELE</sequence>
<dbReference type="GeneID" id="33565831"/>
<comment type="caution">
    <text evidence="1">The sequence shown here is derived from an EMBL/GenBank/DDBJ whole genome shotgun (WGS) entry which is preliminary data.</text>
</comment>
<dbReference type="EMBL" id="MCFF01000016">
    <property type="protein sequence ID" value="ORZ17509.1"/>
    <property type="molecule type" value="Genomic_DNA"/>
</dbReference>
<evidence type="ECO:0000313" key="2">
    <source>
        <dbReference type="Proteomes" id="UP000193648"/>
    </source>
</evidence>
<gene>
    <name evidence="1" type="ORF">BCR41DRAFT_352614</name>
</gene>
<name>A0A1Y2GP93_9FUNG</name>
<evidence type="ECO:0000313" key="1">
    <source>
        <dbReference type="EMBL" id="ORZ17509.1"/>
    </source>
</evidence>
<protein>
    <submittedName>
        <fullName evidence="1">Uncharacterized protein</fullName>
    </submittedName>
</protein>
<proteinExistence type="predicted"/>
<accession>A0A1Y2GP93</accession>
<dbReference type="InParanoid" id="A0A1Y2GP93"/>
<organism evidence="1 2">
    <name type="scientific">Lobosporangium transversale</name>
    <dbReference type="NCBI Taxonomy" id="64571"/>
    <lineage>
        <taxon>Eukaryota</taxon>
        <taxon>Fungi</taxon>
        <taxon>Fungi incertae sedis</taxon>
        <taxon>Mucoromycota</taxon>
        <taxon>Mortierellomycotina</taxon>
        <taxon>Mortierellomycetes</taxon>
        <taxon>Mortierellales</taxon>
        <taxon>Mortierellaceae</taxon>
        <taxon>Lobosporangium</taxon>
    </lineage>
</organism>
<keyword evidence="2" id="KW-1185">Reference proteome</keyword>
<dbReference type="RefSeq" id="XP_021881896.1">
    <property type="nucleotide sequence ID" value="XM_022023987.1"/>
</dbReference>
<dbReference type="AlphaFoldDB" id="A0A1Y2GP93"/>
<reference evidence="1 2" key="1">
    <citation type="submission" date="2016-07" db="EMBL/GenBank/DDBJ databases">
        <title>Pervasive Adenine N6-methylation of Active Genes in Fungi.</title>
        <authorList>
            <consortium name="DOE Joint Genome Institute"/>
            <person name="Mondo S.J."/>
            <person name="Dannebaum R.O."/>
            <person name="Kuo R.C."/>
            <person name="Labutti K."/>
            <person name="Haridas S."/>
            <person name="Kuo A."/>
            <person name="Salamov A."/>
            <person name="Ahrendt S.R."/>
            <person name="Lipzen A."/>
            <person name="Sullivan W."/>
            <person name="Andreopoulos W.B."/>
            <person name="Clum A."/>
            <person name="Lindquist E."/>
            <person name="Daum C."/>
            <person name="Ramamoorthy G.K."/>
            <person name="Gryganskyi A."/>
            <person name="Culley D."/>
            <person name="Magnuson J.K."/>
            <person name="James T.Y."/>
            <person name="O'Malley M.A."/>
            <person name="Stajich J.E."/>
            <person name="Spatafora J.W."/>
            <person name="Visel A."/>
            <person name="Grigoriev I.V."/>
        </authorList>
    </citation>
    <scope>NUCLEOTIDE SEQUENCE [LARGE SCALE GENOMIC DNA]</scope>
    <source>
        <strain evidence="1 2">NRRL 3116</strain>
    </source>
</reference>